<dbReference type="eggNOG" id="KOG1075">
    <property type="taxonomic scope" value="Eukaryota"/>
</dbReference>
<dbReference type="InterPro" id="IPR043502">
    <property type="entry name" value="DNA/RNA_pol_sf"/>
</dbReference>
<evidence type="ECO:0000259" key="1">
    <source>
        <dbReference type="Pfam" id="PF00078"/>
    </source>
</evidence>
<dbReference type="Pfam" id="PF00078">
    <property type="entry name" value="RVT_1"/>
    <property type="match status" value="1"/>
</dbReference>
<gene>
    <name evidence="3" type="primary">LOC104221414</name>
</gene>
<feature type="domain" description="Reverse transcriptase" evidence="1">
    <location>
        <begin position="69"/>
        <end position="130"/>
    </location>
</feature>
<evidence type="ECO:0000313" key="3">
    <source>
        <dbReference type="RefSeq" id="XP_009770787.1"/>
    </source>
</evidence>
<dbReference type="SUPFAM" id="SSF56672">
    <property type="entry name" value="DNA/RNA polymerases"/>
    <property type="match status" value="1"/>
</dbReference>
<reference evidence="3" key="2">
    <citation type="submission" date="2025-08" db="UniProtKB">
        <authorList>
            <consortium name="RefSeq"/>
        </authorList>
    </citation>
    <scope>IDENTIFICATION</scope>
    <source>
        <tissue evidence="3">Leaf</tissue>
    </source>
</reference>
<dbReference type="PANTHER" id="PTHR33116:SF66">
    <property type="entry name" value="REVERSE TRANSCRIPTASE ZINC-BINDING DOMAIN-CONTAINING PROTEIN"/>
    <property type="match status" value="1"/>
</dbReference>
<dbReference type="PANTHER" id="PTHR33116">
    <property type="entry name" value="REVERSE TRANSCRIPTASE ZINC-BINDING DOMAIN-CONTAINING PROTEIN-RELATED-RELATED"/>
    <property type="match status" value="1"/>
</dbReference>
<sequence length="475" mass="54912">MIRPVTSAEIDIAIKDMPTDKAPGIDGFPIEFFTRNWDLVKNDIYAAVQSFFETGKLQKKLNCTAITLIPKVNSPSLVKDCRPIACCNTLYKIIAKMLQLRIKKVIGNIVSHSQSAFIEGRSIIDNILFSHELFKGYNRKGVSPRFIEWIMECVNCFILSCAKWRPNQTLSRTKRHQTRGPYVPLPLWQTLNQSGCFKGYFRSSMQLLYQANKDKSSIYMAGVDADEKQAILNTLGFEEGTLPFRYLGVPLSSKKLTLQQCWPLIEKITDRVRCWSARLLSYSGRLQLIKSVLFDIQTYWAQIFLLPKKVMKMIDAVCRTFLWTGEATITKKALIAWEQICRPISAGGLNIINLCIWNKAAVMKQSWTALSENPLKSIILQTNIHPRFKFTLWSIKGWSEELTWASRMARKKTGKAAITSYVFAMLIYSIWRERDMIRFQQSVFEKHRICREIVLHVHTRGRGQPKWQQTLHIYF</sequence>
<accession>A0A1U7VSB7</accession>
<protein>
    <submittedName>
        <fullName evidence="3">Uncharacterized protein LOC104221414</fullName>
    </submittedName>
</protein>
<name>A0A1U7VSB7_NICSY</name>
<evidence type="ECO:0000313" key="2">
    <source>
        <dbReference type="Proteomes" id="UP000189701"/>
    </source>
</evidence>
<proteinExistence type="predicted"/>
<organism evidence="2 3">
    <name type="scientific">Nicotiana sylvestris</name>
    <name type="common">Wood tobacco</name>
    <name type="synonym">South American tobacco</name>
    <dbReference type="NCBI Taxonomy" id="4096"/>
    <lineage>
        <taxon>Eukaryota</taxon>
        <taxon>Viridiplantae</taxon>
        <taxon>Streptophyta</taxon>
        <taxon>Embryophyta</taxon>
        <taxon>Tracheophyta</taxon>
        <taxon>Spermatophyta</taxon>
        <taxon>Magnoliopsida</taxon>
        <taxon>eudicotyledons</taxon>
        <taxon>Gunneridae</taxon>
        <taxon>Pentapetalae</taxon>
        <taxon>asterids</taxon>
        <taxon>lamiids</taxon>
        <taxon>Solanales</taxon>
        <taxon>Solanaceae</taxon>
        <taxon>Nicotianoideae</taxon>
        <taxon>Nicotianeae</taxon>
        <taxon>Nicotiana</taxon>
    </lineage>
</organism>
<dbReference type="RefSeq" id="XP_009770787.1">
    <property type="nucleotide sequence ID" value="XM_009772485.1"/>
</dbReference>
<dbReference type="InterPro" id="IPR000477">
    <property type="entry name" value="RT_dom"/>
</dbReference>
<keyword evidence="2" id="KW-1185">Reference proteome</keyword>
<dbReference type="AlphaFoldDB" id="A0A1U7VSB7"/>
<reference evidence="2" key="1">
    <citation type="journal article" date="2013" name="Genome Biol.">
        <title>Reference genomes and transcriptomes of Nicotiana sylvestris and Nicotiana tomentosiformis.</title>
        <authorList>
            <person name="Sierro N."/>
            <person name="Battey J.N."/>
            <person name="Ouadi S."/>
            <person name="Bovet L."/>
            <person name="Goepfert S."/>
            <person name="Bakaher N."/>
            <person name="Peitsch M.C."/>
            <person name="Ivanov N.V."/>
        </authorList>
    </citation>
    <scope>NUCLEOTIDE SEQUENCE [LARGE SCALE GENOMIC DNA]</scope>
</reference>
<dbReference type="STRING" id="4096.A0A1U7VSB7"/>
<dbReference type="Proteomes" id="UP000189701">
    <property type="component" value="Unplaced"/>
</dbReference>